<dbReference type="GO" id="GO:0022857">
    <property type="term" value="F:transmembrane transporter activity"/>
    <property type="evidence" value="ECO:0007669"/>
    <property type="project" value="TreeGrafter"/>
</dbReference>
<dbReference type="InterPro" id="IPR027417">
    <property type="entry name" value="P-loop_NTPase"/>
</dbReference>
<dbReference type="eggNOG" id="COG1136">
    <property type="taxonomic scope" value="Bacteria"/>
</dbReference>
<dbReference type="GO" id="GO:0005886">
    <property type="term" value="C:plasma membrane"/>
    <property type="evidence" value="ECO:0007669"/>
    <property type="project" value="TreeGrafter"/>
</dbReference>
<dbReference type="PANTHER" id="PTHR24220">
    <property type="entry name" value="IMPORT ATP-BINDING PROTEIN"/>
    <property type="match status" value="1"/>
</dbReference>
<keyword evidence="3" id="KW-0067">ATP-binding</keyword>
<evidence type="ECO:0000256" key="2">
    <source>
        <dbReference type="ARBA" id="ARBA00022741"/>
    </source>
</evidence>
<dbReference type="SUPFAM" id="SSF52540">
    <property type="entry name" value="P-loop containing nucleoside triphosphate hydrolases"/>
    <property type="match status" value="1"/>
</dbReference>
<dbReference type="PROSITE" id="PS00675">
    <property type="entry name" value="SIGMA54_INTERACT_1"/>
    <property type="match status" value="1"/>
</dbReference>
<dbReference type="SMART" id="SM00382">
    <property type="entry name" value="AAA"/>
    <property type="match status" value="1"/>
</dbReference>
<dbReference type="InterPro" id="IPR025662">
    <property type="entry name" value="Sigma_54_int_dom_ATP-bd_1"/>
</dbReference>
<dbReference type="FunFam" id="3.40.50.300:FF:000032">
    <property type="entry name" value="Export ABC transporter ATP-binding protein"/>
    <property type="match status" value="1"/>
</dbReference>
<name>S0FFE8_RUMCE</name>
<dbReference type="AlphaFoldDB" id="S0FFE8"/>
<protein>
    <submittedName>
        <fullName evidence="5">ABC-type antimicrobial peptide transport system, ATPase component</fullName>
    </submittedName>
</protein>
<dbReference type="STRING" id="1195236.CTER_4745"/>
<dbReference type="Pfam" id="PF00005">
    <property type="entry name" value="ABC_tran"/>
    <property type="match status" value="1"/>
</dbReference>
<dbReference type="EMBL" id="AORV01000065">
    <property type="protein sequence ID" value="EMS69605.1"/>
    <property type="molecule type" value="Genomic_DNA"/>
</dbReference>
<keyword evidence="2" id="KW-0547">Nucleotide-binding</keyword>
<sequence length="227" mass="24880">METIRQDEEILKVSSLGKSYSGGKIPVLKNIGFSVKKGEFIIVHGESGSGKSTLLHLLAGLENADRGEIDLAGTDICKLSESGRAMFRRKNVGFVFQQFHLLPELTALENVMMPLLIQKAPIKKAREQAEQLLLYVGLEDRMKHTPEQLSGGQNQRVAVARALVAAPAVIFADEPTGNLDSKNRTEVLELLQQINREQGATLLMVTHSAGERSIADRVIELKDGVII</sequence>
<evidence type="ECO:0000256" key="1">
    <source>
        <dbReference type="ARBA" id="ARBA00022448"/>
    </source>
</evidence>
<dbReference type="RefSeq" id="WP_004629880.1">
    <property type="nucleotide sequence ID" value="NZ_AORV01000065.1"/>
</dbReference>
<dbReference type="InterPro" id="IPR003439">
    <property type="entry name" value="ABC_transporter-like_ATP-bd"/>
</dbReference>
<proteinExistence type="predicted"/>
<organism evidence="5 6">
    <name type="scientific">Ruminiclostridium cellobioparum subsp. termitidis CT1112</name>
    <dbReference type="NCBI Taxonomy" id="1195236"/>
    <lineage>
        <taxon>Bacteria</taxon>
        <taxon>Bacillati</taxon>
        <taxon>Bacillota</taxon>
        <taxon>Clostridia</taxon>
        <taxon>Eubacteriales</taxon>
        <taxon>Oscillospiraceae</taxon>
        <taxon>Ruminiclostridium</taxon>
    </lineage>
</organism>
<feature type="domain" description="ABC transporter" evidence="4">
    <location>
        <begin position="11"/>
        <end position="227"/>
    </location>
</feature>
<dbReference type="GO" id="GO:0016887">
    <property type="term" value="F:ATP hydrolysis activity"/>
    <property type="evidence" value="ECO:0007669"/>
    <property type="project" value="InterPro"/>
</dbReference>
<keyword evidence="1" id="KW-0813">Transport</keyword>
<dbReference type="InterPro" id="IPR003593">
    <property type="entry name" value="AAA+_ATPase"/>
</dbReference>
<keyword evidence="6" id="KW-1185">Reference proteome</keyword>
<dbReference type="InterPro" id="IPR017911">
    <property type="entry name" value="MacB-like_ATP-bd"/>
</dbReference>
<evidence type="ECO:0000313" key="6">
    <source>
        <dbReference type="Proteomes" id="UP000014155"/>
    </source>
</evidence>
<dbReference type="InterPro" id="IPR015854">
    <property type="entry name" value="ABC_transpr_LolD-like"/>
</dbReference>
<evidence type="ECO:0000256" key="3">
    <source>
        <dbReference type="ARBA" id="ARBA00022840"/>
    </source>
</evidence>
<evidence type="ECO:0000313" key="5">
    <source>
        <dbReference type="EMBL" id="EMS69605.1"/>
    </source>
</evidence>
<dbReference type="CDD" id="cd03255">
    <property type="entry name" value="ABC_MJ0796_LolCDE_FtsE"/>
    <property type="match status" value="1"/>
</dbReference>
<dbReference type="GO" id="GO:0005524">
    <property type="term" value="F:ATP binding"/>
    <property type="evidence" value="ECO:0007669"/>
    <property type="project" value="UniProtKB-KW"/>
</dbReference>
<dbReference type="PROSITE" id="PS50893">
    <property type="entry name" value="ABC_TRANSPORTER_2"/>
    <property type="match status" value="1"/>
</dbReference>
<reference evidence="5 6" key="1">
    <citation type="journal article" date="2013" name="Genome Announc.">
        <title>Draft Genome Sequence of the Cellulolytic, Mesophilic, Anaerobic Bacterium Clostridium termitidis Strain CT1112 (DSM 5398).</title>
        <authorList>
            <person name="Lal S."/>
            <person name="Ramachandran U."/>
            <person name="Zhang X."/>
            <person name="Munir R."/>
            <person name="Sparling R."/>
            <person name="Levin D.B."/>
        </authorList>
    </citation>
    <scope>NUCLEOTIDE SEQUENCE [LARGE SCALE GENOMIC DNA]</scope>
    <source>
        <strain evidence="5 6">CT1112</strain>
    </source>
</reference>
<dbReference type="Gene3D" id="3.40.50.300">
    <property type="entry name" value="P-loop containing nucleotide triphosphate hydrolases"/>
    <property type="match status" value="1"/>
</dbReference>
<dbReference type="GO" id="GO:0098796">
    <property type="term" value="C:membrane protein complex"/>
    <property type="evidence" value="ECO:0007669"/>
    <property type="project" value="UniProtKB-ARBA"/>
</dbReference>
<dbReference type="PATRIC" id="fig|1195236.3.peg.4930"/>
<dbReference type="Proteomes" id="UP000014155">
    <property type="component" value="Unassembled WGS sequence"/>
</dbReference>
<evidence type="ECO:0000259" key="4">
    <source>
        <dbReference type="PROSITE" id="PS50893"/>
    </source>
</evidence>
<comment type="caution">
    <text evidence="5">The sequence shown here is derived from an EMBL/GenBank/DDBJ whole genome shotgun (WGS) entry which is preliminary data.</text>
</comment>
<accession>S0FFE8</accession>
<gene>
    <name evidence="5" type="ORF">CTER_4745</name>
</gene>